<accession>A0A5C5WLN8</accession>
<sequence>MPDPLQTIRDQVHSAQDAIRWACVLEASSPKAGNVHPSQSFDDLSFQDFVQAAQVTADRLPGKVVGLSDRMLDCVRQCRSRTGTNVNLGIVLLLGPLCVADATDSGSVTRILASLDGNDGANLFAAISEAGAGGLDRVDSLDVNDTKEPVDIVAAMKLAADRDRVALQYATNYQDLLDNVVPLVVASVKECGDVLAGIARAHVRLLAEAPDSLIARKNGAEVAHAVQQRARSVNVHDATSVAEFDCYLRTDGNRLNPGTTADLIAAALFVLLNPEPSLP</sequence>
<dbReference type="Gene3D" id="1.10.4200.10">
    <property type="entry name" value="Triphosphoribosyl-dephospho-CoA protein"/>
    <property type="match status" value="1"/>
</dbReference>
<dbReference type="PANTHER" id="PTHR42280:SF1">
    <property type="entry name" value="CITG FAMILY PROTEIN"/>
    <property type="match status" value="1"/>
</dbReference>
<evidence type="ECO:0000313" key="2">
    <source>
        <dbReference type="Proteomes" id="UP000316598"/>
    </source>
</evidence>
<dbReference type="Pfam" id="PF01874">
    <property type="entry name" value="CitG"/>
    <property type="match status" value="1"/>
</dbReference>
<name>A0A5C5WLN8_9BACT</name>
<dbReference type="InterPro" id="IPR002736">
    <property type="entry name" value="CitG"/>
</dbReference>
<dbReference type="GO" id="GO:0005524">
    <property type="term" value="F:ATP binding"/>
    <property type="evidence" value="ECO:0007669"/>
    <property type="project" value="InterPro"/>
</dbReference>
<dbReference type="GO" id="GO:0046917">
    <property type="term" value="F:triphosphoribosyl-dephospho-CoA synthase activity"/>
    <property type="evidence" value="ECO:0007669"/>
    <property type="project" value="InterPro"/>
</dbReference>
<dbReference type="EMBL" id="SJPI01000002">
    <property type="protein sequence ID" value="TWT51085.1"/>
    <property type="molecule type" value="Genomic_DNA"/>
</dbReference>
<dbReference type="PANTHER" id="PTHR42280">
    <property type="entry name" value="CITG FAMILY PROTEIN"/>
    <property type="match status" value="1"/>
</dbReference>
<keyword evidence="2" id="KW-1185">Reference proteome</keyword>
<gene>
    <name evidence="1" type="ORF">Pla22_38620</name>
</gene>
<dbReference type="Proteomes" id="UP000316598">
    <property type="component" value="Unassembled WGS sequence"/>
</dbReference>
<organism evidence="1 2">
    <name type="scientific">Rubripirellula amarantea</name>
    <dbReference type="NCBI Taxonomy" id="2527999"/>
    <lineage>
        <taxon>Bacteria</taxon>
        <taxon>Pseudomonadati</taxon>
        <taxon>Planctomycetota</taxon>
        <taxon>Planctomycetia</taxon>
        <taxon>Pirellulales</taxon>
        <taxon>Pirellulaceae</taxon>
        <taxon>Rubripirellula</taxon>
    </lineage>
</organism>
<keyword evidence="1" id="KW-0808">Transferase</keyword>
<comment type="caution">
    <text evidence="1">The sequence shown here is derived from an EMBL/GenBank/DDBJ whole genome shotgun (WGS) entry which is preliminary data.</text>
</comment>
<evidence type="ECO:0000313" key="1">
    <source>
        <dbReference type="EMBL" id="TWT51085.1"/>
    </source>
</evidence>
<dbReference type="AlphaFoldDB" id="A0A5C5WLN8"/>
<dbReference type="RefSeq" id="WP_146516196.1">
    <property type="nucleotide sequence ID" value="NZ_SJPI01000002.1"/>
</dbReference>
<reference evidence="1 2" key="1">
    <citation type="submission" date="2019-02" db="EMBL/GenBank/DDBJ databases">
        <title>Deep-cultivation of Planctomycetes and their phenomic and genomic characterization uncovers novel biology.</title>
        <authorList>
            <person name="Wiegand S."/>
            <person name="Jogler M."/>
            <person name="Boedeker C."/>
            <person name="Pinto D."/>
            <person name="Vollmers J."/>
            <person name="Rivas-Marin E."/>
            <person name="Kohn T."/>
            <person name="Peeters S.H."/>
            <person name="Heuer A."/>
            <person name="Rast P."/>
            <person name="Oberbeckmann S."/>
            <person name="Bunk B."/>
            <person name="Jeske O."/>
            <person name="Meyerdierks A."/>
            <person name="Storesund J.E."/>
            <person name="Kallscheuer N."/>
            <person name="Luecker S."/>
            <person name="Lage O.M."/>
            <person name="Pohl T."/>
            <person name="Merkel B.J."/>
            <person name="Hornburger P."/>
            <person name="Mueller R.-W."/>
            <person name="Bruemmer F."/>
            <person name="Labrenz M."/>
            <person name="Spormann A.M."/>
            <person name="Op Den Camp H."/>
            <person name="Overmann J."/>
            <person name="Amann R."/>
            <person name="Jetten M.S.M."/>
            <person name="Mascher T."/>
            <person name="Medema M.H."/>
            <person name="Devos D.P."/>
            <person name="Kaster A.-K."/>
            <person name="Ovreas L."/>
            <person name="Rohde M."/>
            <person name="Galperin M.Y."/>
            <person name="Jogler C."/>
        </authorList>
    </citation>
    <scope>NUCLEOTIDE SEQUENCE [LARGE SCALE GENOMIC DNA]</scope>
    <source>
        <strain evidence="1 2">Pla22</strain>
    </source>
</reference>
<dbReference type="OrthoDB" id="8525901at2"/>
<proteinExistence type="predicted"/>
<protein>
    <submittedName>
        <fullName evidence="1">ATP:dephospho-CoA triphosphoribosyl transferase</fullName>
    </submittedName>
</protein>